<comment type="caution">
    <text evidence="3">The sequence shown here is derived from an EMBL/GenBank/DDBJ whole genome shotgun (WGS) entry which is preliminary data.</text>
</comment>
<dbReference type="InterPro" id="IPR018376">
    <property type="entry name" value="Enoyl-CoA_hyd/isom_CS"/>
</dbReference>
<comment type="similarity">
    <text evidence="1 2">Belongs to the enoyl-CoA hydratase/isomerase family.</text>
</comment>
<dbReference type="CDD" id="cd06558">
    <property type="entry name" value="crotonase-like"/>
    <property type="match status" value="1"/>
</dbReference>
<organism evidence="3 4">
    <name type="scientific">Novosphingobium rhizovicinum</name>
    <dbReference type="NCBI Taxonomy" id="3228928"/>
    <lineage>
        <taxon>Bacteria</taxon>
        <taxon>Pseudomonadati</taxon>
        <taxon>Pseudomonadota</taxon>
        <taxon>Alphaproteobacteria</taxon>
        <taxon>Sphingomonadales</taxon>
        <taxon>Sphingomonadaceae</taxon>
        <taxon>Novosphingobium</taxon>
    </lineage>
</organism>
<name>A0ABV3RFU0_9SPHN</name>
<evidence type="ECO:0000256" key="1">
    <source>
        <dbReference type="ARBA" id="ARBA00005254"/>
    </source>
</evidence>
<dbReference type="Proteomes" id="UP001556118">
    <property type="component" value="Unassembled WGS sequence"/>
</dbReference>
<dbReference type="Gene3D" id="3.90.226.10">
    <property type="entry name" value="2-enoyl-CoA Hydratase, Chain A, domain 1"/>
    <property type="match status" value="1"/>
</dbReference>
<proteinExistence type="inferred from homology"/>
<dbReference type="InterPro" id="IPR029045">
    <property type="entry name" value="ClpP/crotonase-like_dom_sf"/>
</dbReference>
<evidence type="ECO:0000256" key="2">
    <source>
        <dbReference type="RuleBase" id="RU003707"/>
    </source>
</evidence>
<dbReference type="EMBL" id="JBFNXR010000054">
    <property type="protein sequence ID" value="MEW9856954.1"/>
    <property type="molecule type" value="Genomic_DNA"/>
</dbReference>
<dbReference type="PANTHER" id="PTHR11941:SF54">
    <property type="entry name" value="ENOYL-COA HYDRATASE, MITOCHONDRIAL"/>
    <property type="match status" value="1"/>
</dbReference>
<evidence type="ECO:0000313" key="3">
    <source>
        <dbReference type="EMBL" id="MEW9856954.1"/>
    </source>
</evidence>
<dbReference type="InterPro" id="IPR001753">
    <property type="entry name" value="Enoyl-CoA_hydra/iso"/>
</dbReference>
<accession>A0ABV3RFU0</accession>
<evidence type="ECO:0000313" key="4">
    <source>
        <dbReference type="Proteomes" id="UP001556118"/>
    </source>
</evidence>
<dbReference type="PROSITE" id="PS00166">
    <property type="entry name" value="ENOYL_COA_HYDRATASE"/>
    <property type="match status" value="1"/>
</dbReference>
<reference evidence="3 4" key="1">
    <citation type="submission" date="2024-06" db="EMBL/GenBank/DDBJ databases">
        <title>Novosphingobium rhizovicinus M1R2S20.</title>
        <authorList>
            <person name="Sun J.-Q."/>
        </authorList>
    </citation>
    <scope>NUCLEOTIDE SEQUENCE [LARGE SCALE GENOMIC DNA]</scope>
    <source>
        <strain evidence="3 4">M1R2S20</strain>
    </source>
</reference>
<protein>
    <submittedName>
        <fullName evidence="3">Enoyl-CoA hydratase/isomerase family protein</fullName>
    </submittedName>
</protein>
<dbReference type="Pfam" id="PF00378">
    <property type="entry name" value="ECH_1"/>
    <property type="match status" value="1"/>
</dbReference>
<dbReference type="SUPFAM" id="SSF52096">
    <property type="entry name" value="ClpP/crotonase"/>
    <property type="match status" value="1"/>
</dbReference>
<sequence length="257" mass="27370">MTIDLQVSIDGEIGEVRFAKPPHNFACPELLRGIADALEALDAEPQVRCTVLSSVGKAFCAGADLAGDESITGEQGMNAIGGLYTQAERIFRRRKPMIAAVQGAAIGAGLGLALTADFRVAGPGARLSSNFVRLGFHPGFGLTHTLPRLIGAQRASWMMLSAERVKPADALTWGLVDRLVGEGEEREGARRMAREIAFNAPLALSAVRSTLTSGFADAVVEAMRQEHAAQSALKPTRDYAEGVASVFERRDPQWLGA</sequence>
<gene>
    <name evidence="3" type="ORF">ABUH87_17665</name>
</gene>
<dbReference type="RefSeq" id="WP_367775425.1">
    <property type="nucleotide sequence ID" value="NZ_JBFNXR010000054.1"/>
</dbReference>
<dbReference type="PANTHER" id="PTHR11941">
    <property type="entry name" value="ENOYL-COA HYDRATASE-RELATED"/>
    <property type="match status" value="1"/>
</dbReference>
<keyword evidence="4" id="KW-1185">Reference proteome</keyword>